<keyword evidence="4" id="KW-1185">Reference proteome</keyword>
<feature type="transmembrane region" description="Helical" evidence="2">
    <location>
        <begin position="21"/>
        <end position="44"/>
    </location>
</feature>
<gene>
    <name evidence="5" type="primary">LOC107435643</name>
</gene>
<dbReference type="Proteomes" id="UP001652623">
    <property type="component" value="Chromosome 4"/>
</dbReference>
<evidence type="ECO:0000259" key="3">
    <source>
        <dbReference type="PROSITE" id="PS50891"/>
    </source>
</evidence>
<dbReference type="RefSeq" id="XP_024923797.3">
    <property type="nucleotide sequence ID" value="XM_025068029.3"/>
</dbReference>
<dbReference type="GeneID" id="107435643"/>
<evidence type="ECO:0000313" key="5">
    <source>
        <dbReference type="RefSeq" id="XP_024923797.3"/>
    </source>
</evidence>
<comment type="similarity">
    <text evidence="1">Belongs to the LOB domain-containing protein family.</text>
</comment>
<protein>
    <submittedName>
        <fullName evidence="5">LOB domain-containing protein 27</fullName>
    </submittedName>
</protein>
<evidence type="ECO:0000256" key="1">
    <source>
        <dbReference type="ARBA" id="ARBA00005474"/>
    </source>
</evidence>
<proteinExistence type="inferred from homology"/>
<dbReference type="Pfam" id="PF03195">
    <property type="entry name" value="LOB"/>
    <property type="match status" value="1"/>
</dbReference>
<dbReference type="PANTHER" id="PTHR31301:SF21">
    <property type="entry name" value="LOB DOMAIN-CONTAINING PROTEIN 27-RELATED"/>
    <property type="match status" value="1"/>
</dbReference>
<keyword evidence="2" id="KW-0472">Membrane</keyword>
<evidence type="ECO:0000313" key="4">
    <source>
        <dbReference type="Proteomes" id="UP001652623"/>
    </source>
</evidence>
<dbReference type="InterPro" id="IPR004883">
    <property type="entry name" value="LOB"/>
</dbReference>
<sequence length="333" mass="37481">MKLKSSFSPPPLPFSSSINNYFSNLSFLILLIYILILCPFSPIMTIKGGTSQACAACKYQRRRCSKECALAPYFPAEKAKEFQNAHRLFGVRNIMNILKQVPPQHKEDAMTSIIFESDMRAQYPVRGCMGIISQLHLQLQQSIEELRLVQTKLAICKEQCQYQIPLSPSNFLPQLHLGMNSKNDALPIHHHPQYNCVGGEMAIEFLGNNGIATTTSMTNTIMNGIYIEAEDNNMVKPLRNQSPYYCIDSIQQNNNLFASSQQGYPIQQELDVSHYDDIPFDTIADDRQSYIESKEACESSAESALKDNTQIMEHVSQTELKNAAACFSLTSVK</sequence>
<reference evidence="5" key="1">
    <citation type="submission" date="2025-08" db="UniProtKB">
        <authorList>
            <consortium name="RefSeq"/>
        </authorList>
    </citation>
    <scope>IDENTIFICATION</scope>
    <source>
        <tissue evidence="5">Seedling</tissue>
    </source>
</reference>
<dbReference type="AlphaFoldDB" id="A0A6P6G4B4"/>
<name>A0A6P6G4B4_ZIZJJ</name>
<dbReference type="PANTHER" id="PTHR31301">
    <property type="entry name" value="LOB DOMAIN-CONTAINING PROTEIN 4-RELATED"/>
    <property type="match status" value="1"/>
</dbReference>
<organism evidence="4 5">
    <name type="scientific">Ziziphus jujuba</name>
    <name type="common">Chinese jujube</name>
    <name type="synonym">Ziziphus sativa</name>
    <dbReference type="NCBI Taxonomy" id="326968"/>
    <lineage>
        <taxon>Eukaryota</taxon>
        <taxon>Viridiplantae</taxon>
        <taxon>Streptophyta</taxon>
        <taxon>Embryophyta</taxon>
        <taxon>Tracheophyta</taxon>
        <taxon>Spermatophyta</taxon>
        <taxon>Magnoliopsida</taxon>
        <taxon>eudicotyledons</taxon>
        <taxon>Gunneridae</taxon>
        <taxon>Pentapetalae</taxon>
        <taxon>rosids</taxon>
        <taxon>fabids</taxon>
        <taxon>Rosales</taxon>
        <taxon>Rhamnaceae</taxon>
        <taxon>Paliureae</taxon>
        <taxon>Ziziphus</taxon>
    </lineage>
</organism>
<feature type="domain" description="LOB" evidence="3">
    <location>
        <begin position="52"/>
        <end position="153"/>
    </location>
</feature>
<keyword evidence="2" id="KW-1133">Transmembrane helix</keyword>
<keyword evidence="2" id="KW-0812">Transmembrane</keyword>
<accession>A0A6P6G4B4</accession>
<evidence type="ECO:0000256" key="2">
    <source>
        <dbReference type="SAM" id="Phobius"/>
    </source>
</evidence>
<dbReference type="PROSITE" id="PS50891">
    <property type="entry name" value="LOB"/>
    <property type="match status" value="1"/>
</dbReference>
<dbReference type="KEGG" id="zju:107435643"/>